<proteinExistence type="predicted"/>
<name>A6UTY3_META3</name>
<evidence type="ECO:0000313" key="2">
    <source>
        <dbReference type="EMBL" id="ABR55955.1"/>
    </source>
</evidence>
<feature type="transmembrane region" description="Helical" evidence="1">
    <location>
        <begin position="86"/>
        <end position="103"/>
    </location>
</feature>
<evidence type="ECO:0000313" key="3">
    <source>
        <dbReference type="Proteomes" id="UP000001106"/>
    </source>
</evidence>
<dbReference type="OrthoDB" id="64436at2157"/>
<accession>A6UTY3</accession>
<reference evidence="2" key="1">
    <citation type="submission" date="2007-06" db="EMBL/GenBank/DDBJ databases">
        <title>Complete sequence of Methanococcus aeolicus Nankai-3.</title>
        <authorList>
            <consortium name="US DOE Joint Genome Institute"/>
            <person name="Copeland A."/>
            <person name="Lucas S."/>
            <person name="Lapidus A."/>
            <person name="Barry K."/>
            <person name="Glavina del Rio T."/>
            <person name="Dalin E."/>
            <person name="Tice H."/>
            <person name="Pitluck S."/>
            <person name="Chain P."/>
            <person name="Malfatti S."/>
            <person name="Shin M."/>
            <person name="Vergez L."/>
            <person name="Schmutz J."/>
            <person name="Larimer F."/>
            <person name="Land M."/>
            <person name="Hauser L."/>
            <person name="Kyrpides N."/>
            <person name="Lykidis A."/>
            <person name="Sieprawska-Lupa M."/>
            <person name="Whitman W.B."/>
            <person name="Richardson P."/>
        </authorList>
    </citation>
    <scope>NUCLEOTIDE SEQUENCE [LARGE SCALE GENOMIC DNA]</scope>
    <source>
        <strain evidence="2">Nankai-3</strain>
    </source>
</reference>
<dbReference type="Pfam" id="PF09877">
    <property type="entry name" value="EhaL"/>
    <property type="match status" value="1"/>
</dbReference>
<keyword evidence="3" id="KW-1185">Reference proteome</keyword>
<dbReference type="KEGG" id="mae:Maeo_0368"/>
<gene>
    <name evidence="2" type="ordered locus">Maeo_0368</name>
</gene>
<dbReference type="EMBL" id="CP000743">
    <property type="protein sequence ID" value="ABR55955.1"/>
    <property type="molecule type" value="Genomic_DNA"/>
</dbReference>
<keyword evidence="1" id="KW-0812">Transmembrane</keyword>
<dbReference type="AlphaFoldDB" id="A6UTY3"/>
<organism evidence="2 3">
    <name type="scientific">Methanococcus aeolicus (strain ATCC BAA-1280 / DSM 17508 / OCM 812 / Nankai-3)</name>
    <dbReference type="NCBI Taxonomy" id="419665"/>
    <lineage>
        <taxon>Archaea</taxon>
        <taxon>Methanobacteriati</taxon>
        <taxon>Methanobacteriota</taxon>
        <taxon>Methanomada group</taxon>
        <taxon>Methanococci</taxon>
        <taxon>Methanococcales</taxon>
        <taxon>Methanococcaceae</taxon>
        <taxon>Methanococcus</taxon>
    </lineage>
</organism>
<dbReference type="STRING" id="419665.Maeo_0368"/>
<dbReference type="RefSeq" id="WP_011973087.1">
    <property type="nucleotide sequence ID" value="NC_009635.1"/>
</dbReference>
<sequence>MNEVPFHLLFGAIGLVVGGFVGLNYSYNKYNLPYAIKKIDSLALICSISGAIILLVNLPYYLNYIIGAPLLGIPFGMRPGYGNIELYVGLIILTIGILLKSLLL</sequence>
<dbReference type="eggNOG" id="arCOG04834">
    <property type="taxonomic scope" value="Archaea"/>
</dbReference>
<dbReference type="GeneID" id="5326653"/>
<evidence type="ECO:0000256" key="1">
    <source>
        <dbReference type="SAM" id="Phobius"/>
    </source>
</evidence>
<keyword evidence="1" id="KW-0472">Membrane</keyword>
<feature type="transmembrane region" description="Helical" evidence="1">
    <location>
        <begin position="6"/>
        <end position="27"/>
    </location>
</feature>
<dbReference type="InterPro" id="IPR019211">
    <property type="entry name" value="EhaL"/>
</dbReference>
<protein>
    <submittedName>
        <fullName evidence="2">Uncharacterized protein</fullName>
    </submittedName>
</protein>
<feature type="transmembrane region" description="Helical" evidence="1">
    <location>
        <begin position="39"/>
        <end position="66"/>
    </location>
</feature>
<dbReference type="Proteomes" id="UP000001106">
    <property type="component" value="Chromosome"/>
</dbReference>
<dbReference type="HOGENOM" id="CLU_2366257_0_0_2"/>
<keyword evidence="1" id="KW-1133">Transmembrane helix</keyword>